<keyword evidence="5" id="KW-0378">Hydrolase</keyword>
<dbReference type="InterPro" id="IPR036397">
    <property type="entry name" value="RNaseH_sf"/>
</dbReference>
<feature type="domain" description="RNase H type-1" evidence="8">
    <location>
        <begin position="848"/>
        <end position="924"/>
    </location>
</feature>
<dbReference type="InterPro" id="IPR043502">
    <property type="entry name" value="DNA/RNA_pol_sf"/>
</dbReference>
<evidence type="ECO:0000256" key="5">
    <source>
        <dbReference type="ARBA" id="ARBA00022801"/>
    </source>
</evidence>
<evidence type="ECO:0000259" key="9">
    <source>
        <dbReference type="Pfam" id="PF17917"/>
    </source>
</evidence>
<dbReference type="GO" id="GO:0004523">
    <property type="term" value="F:RNA-DNA hybrid ribonuclease activity"/>
    <property type="evidence" value="ECO:0007669"/>
    <property type="project" value="InterPro"/>
</dbReference>
<organism evidence="10">
    <name type="scientific">Fagus sylvatica</name>
    <name type="common">Beechnut</name>
    <dbReference type="NCBI Taxonomy" id="28930"/>
    <lineage>
        <taxon>Eukaryota</taxon>
        <taxon>Viridiplantae</taxon>
        <taxon>Streptophyta</taxon>
        <taxon>Embryophyta</taxon>
        <taxon>Tracheophyta</taxon>
        <taxon>Spermatophyta</taxon>
        <taxon>Magnoliopsida</taxon>
        <taxon>eudicotyledons</taxon>
        <taxon>Gunneridae</taxon>
        <taxon>Pentapetalae</taxon>
        <taxon>rosids</taxon>
        <taxon>fabids</taxon>
        <taxon>Fagales</taxon>
        <taxon>Fagaceae</taxon>
        <taxon>Fagus</taxon>
    </lineage>
</organism>
<feature type="region of interest" description="Disordered" evidence="7">
    <location>
        <begin position="1"/>
        <end position="39"/>
    </location>
</feature>
<evidence type="ECO:0000256" key="3">
    <source>
        <dbReference type="ARBA" id="ARBA00022722"/>
    </source>
</evidence>
<dbReference type="InterPro" id="IPR002156">
    <property type="entry name" value="RNaseH_domain"/>
</dbReference>
<dbReference type="InterPro" id="IPR012337">
    <property type="entry name" value="RNaseH-like_sf"/>
</dbReference>
<gene>
    <name evidence="10" type="ORF">FSB_LOCUS23080</name>
</gene>
<dbReference type="GO" id="GO:0003964">
    <property type="term" value="F:RNA-directed DNA polymerase activity"/>
    <property type="evidence" value="ECO:0007669"/>
    <property type="project" value="UniProtKB-KW"/>
</dbReference>
<evidence type="ECO:0000259" key="8">
    <source>
        <dbReference type="Pfam" id="PF13456"/>
    </source>
</evidence>
<feature type="domain" description="Reverse transcriptase RNase H-like" evidence="9">
    <location>
        <begin position="716"/>
        <end position="783"/>
    </location>
</feature>
<dbReference type="EMBL" id="OIVN01001548">
    <property type="protein sequence ID" value="SPC95198.1"/>
    <property type="molecule type" value="Genomic_DNA"/>
</dbReference>
<evidence type="ECO:0000256" key="6">
    <source>
        <dbReference type="ARBA" id="ARBA00022918"/>
    </source>
</evidence>
<dbReference type="Gene3D" id="3.30.420.10">
    <property type="entry name" value="Ribonuclease H-like superfamily/Ribonuclease H"/>
    <property type="match status" value="1"/>
</dbReference>
<keyword evidence="4" id="KW-0255">Endonuclease</keyword>
<dbReference type="AlphaFoldDB" id="A0A2N9G6N1"/>
<feature type="region of interest" description="Disordered" evidence="7">
    <location>
        <begin position="914"/>
        <end position="935"/>
    </location>
</feature>
<keyword evidence="1" id="KW-0808">Transferase</keyword>
<protein>
    <submittedName>
        <fullName evidence="10">Uncharacterized protein</fullName>
    </submittedName>
</protein>
<dbReference type="InterPro" id="IPR043128">
    <property type="entry name" value="Rev_trsase/Diguanyl_cyclase"/>
</dbReference>
<accession>A0A2N9G6N1</accession>
<name>A0A2N9G6N1_FAGSY</name>
<evidence type="ECO:0000256" key="7">
    <source>
        <dbReference type="SAM" id="MobiDB-lite"/>
    </source>
</evidence>
<reference evidence="10" key="1">
    <citation type="submission" date="2018-02" db="EMBL/GenBank/DDBJ databases">
        <authorList>
            <person name="Cohen D.B."/>
            <person name="Kent A.D."/>
        </authorList>
    </citation>
    <scope>NUCLEOTIDE SEQUENCE</scope>
</reference>
<evidence type="ECO:0000256" key="4">
    <source>
        <dbReference type="ARBA" id="ARBA00022759"/>
    </source>
</evidence>
<sequence length="935" mass="105695">MPPKSKKARTVNSKMPLQEGATASNSSPQEVHQEVEQGAVDPNINMLTSAEKRTRKRITKVKRRCMREPPNNGFPEGNTNSQFVTLSDVATLIEKEREKLFKETRHFVCRPPYPLELLNKPYPKNYEIPTFSLFDGRKGSALEHVSKFLDAMGPHVGDSNLCLREFSKSLTDRAYTCVKQKAGEGLLDFIKQFQDLALDCYVNHEERELIEICINNMLPDYRAHLENLDIAQFAQLLQKARKTAASVKPKDRCIEKRSKAYQWKSPGFGGAAEYTVGHIQLVLKVGPIVALTRFHVVNTAVSYHALLGRPWLHKHKLIPSTYHQCVKGRLNGKPIRIPANATPFDELEAHYVEAAFYDEVTPMEEGLISKVVGTPLPRWEDIKDEPDMDLPVAAGTDLRKLLGRKEREQRNKGKMRLNCMRVQLPDIRIGYRFNKQRCKEKIFPLEDVLAVPNLSPASEELEMINLSNDPNVELPISISSSLSLSEKTQLISLLKEYRDIFAWQYEEMPGLDPDLVVHALNVDLGIRKFLAVGFIKPIEHSQWLSNIVPVKKKNGKIRCCVDFRNLNKACSKDEFPLPNMDLLIDSAAGHTMFLFMDGFSGYNQIRMSPKDNAGATYQRAMTAIFHDMIHCELEDYVDDVVVKTETREAVGKFLGFLVHQRGIDVDPMKAKAIATMKPPTTCQGIKKFSREAFLYPEIHPRFSCCNHCIHPIVEERALRDAETRYARAERACLSLIYATQKLRHYFMTHTVHLMKKSHPIRTLLQRPVLSGRLAQWLLKLSEYEIIPITPKAIKSQAIVRSFGPISSERMPHQSMTKCPGKVGEVAFAEISDAIWTLRFNGSSTIFGGGAGVVLTKEGGDTLSMSFKLYFPCSNNAAEYEAYLIDLALARELRIKRLKVRGDSNLVVSQAKGDFAPREPSLSPYSSNGAKIGRLL</sequence>
<dbReference type="CDD" id="cd01647">
    <property type="entry name" value="RT_LTR"/>
    <property type="match status" value="1"/>
</dbReference>
<dbReference type="SUPFAM" id="SSF56672">
    <property type="entry name" value="DNA/RNA polymerases"/>
    <property type="match status" value="1"/>
</dbReference>
<evidence type="ECO:0000313" key="10">
    <source>
        <dbReference type="EMBL" id="SPC95198.1"/>
    </source>
</evidence>
<evidence type="ECO:0000256" key="1">
    <source>
        <dbReference type="ARBA" id="ARBA00022679"/>
    </source>
</evidence>
<dbReference type="Gene3D" id="3.30.70.270">
    <property type="match status" value="1"/>
</dbReference>
<dbReference type="InterPro" id="IPR041373">
    <property type="entry name" value="RT_RNaseH"/>
</dbReference>
<dbReference type="GO" id="GO:0003676">
    <property type="term" value="F:nucleic acid binding"/>
    <property type="evidence" value="ECO:0007669"/>
    <property type="project" value="InterPro"/>
</dbReference>
<dbReference type="Pfam" id="PF17917">
    <property type="entry name" value="RT_RNaseH"/>
    <property type="match status" value="1"/>
</dbReference>
<dbReference type="PANTHER" id="PTHR48475:SF1">
    <property type="entry name" value="RNASE H TYPE-1 DOMAIN-CONTAINING PROTEIN"/>
    <property type="match status" value="1"/>
</dbReference>
<dbReference type="Pfam" id="PF13456">
    <property type="entry name" value="RVT_3"/>
    <property type="match status" value="1"/>
</dbReference>
<proteinExistence type="predicted"/>
<feature type="compositionally biased region" description="Polar residues" evidence="7">
    <location>
        <begin position="10"/>
        <end position="30"/>
    </location>
</feature>
<dbReference type="PANTHER" id="PTHR48475">
    <property type="entry name" value="RIBONUCLEASE H"/>
    <property type="match status" value="1"/>
</dbReference>
<evidence type="ECO:0000256" key="2">
    <source>
        <dbReference type="ARBA" id="ARBA00022695"/>
    </source>
</evidence>
<keyword evidence="6" id="KW-0695">RNA-directed DNA polymerase</keyword>
<keyword evidence="2" id="KW-0548">Nucleotidyltransferase</keyword>
<dbReference type="SUPFAM" id="SSF53098">
    <property type="entry name" value="Ribonuclease H-like"/>
    <property type="match status" value="1"/>
</dbReference>
<keyword evidence="3" id="KW-0540">Nuclease</keyword>